<feature type="region of interest" description="Disordered" evidence="1">
    <location>
        <begin position="414"/>
        <end position="434"/>
    </location>
</feature>
<accession>A0ABR1UC10</accession>
<reference evidence="2 3" key="1">
    <citation type="submission" date="2023-01" db="EMBL/GenBank/DDBJ databases">
        <title>Analysis of 21 Apiospora genomes using comparative genomics revels a genus with tremendous synthesis potential of carbohydrate active enzymes and secondary metabolites.</title>
        <authorList>
            <person name="Sorensen T."/>
        </authorList>
    </citation>
    <scope>NUCLEOTIDE SEQUENCE [LARGE SCALE GENOMIC DNA]</scope>
    <source>
        <strain evidence="2 3">CBS 33761</strain>
    </source>
</reference>
<protein>
    <submittedName>
        <fullName evidence="2">Uncharacterized protein</fullName>
    </submittedName>
</protein>
<name>A0ABR1UC10_9PEZI</name>
<evidence type="ECO:0000313" key="2">
    <source>
        <dbReference type="EMBL" id="KAK8055640.1"/>
    </source>
</evidence>
<dbReference type="PANTHER" id="PTHR36847:SF1">
    <property type="entry name" value="AMIDOLIGASE ENZYME"/>
    <property type="match status" value="1"/>
</dbReference>
<dbReference type="PANTHER" id="PTHR36847">
    <property type="entry name" value="AMIDOLIGASE ENZYME"/>
    <property type="match status" value="1"/>
</dbReference>
<keyword evidence="3" id="KW-1185">Reference proteome</keyword>
<organism evidence="2 3">
    <name type="scientific">Apiospora rasikravindrae</name>
    <dbReference type="NCBI Taxonomy" id="990691"/>
    <lineage>
        <taxon>Eukaryota</taxon>
        <taxon>Fungi</taxon>
        <taxon>Dikarya</taxon>
        <taxon>Ascomycota</taxon>
        <taxon>Pezizomycotina</taxon>
        <taxon>Sordariomycetes</taxon>
        <taxon>Xylariomycetidae</taxon>
        <taxon>Amphisphaeriales</taxon>
        <taxon>Apiosporaceae</taxon>
        <taxon>Apiospora</taxon>
    </lineage>
</organism>
<evidence type="ECO:0000313" key="3">
    <source>
        <dbReference type="Proteomes" id="UP001444661"/>
    </source>
</evidence>
<evidence type="ECO:0000256" key="1">
    <source>
        <dbReference type="SAM" id="MobiDB-lite"/>
    </source>
</evidence>
<proteinExistence type="predicted"/>
<sequence length="434" mass="49995">MNQNQTLLQLQAQRGLPYVSDVNLLRHPIAWRFGVEIKGIMFMRLQQPEEDYQVLREQHPGVFIIPHERREEDFGFMGLTPRSFKYRTQLGTQMSMTTWSPLSEARALGIPHPEYRWWTMKDNASVGISLDDLNDYPHIAGYHAFSFELVSPIFGNTERRFRELSTVINLLYSHELLFNDTGGIDVHVGIDQYMLPLPVVRRIAAVCLASDVALVRYHSDHKQDNQHRLLVRNTSNVAHGMTAQQAQRRNPMQLDGTVNFENRRPPPTTVAQCVREILNADSYATLDKLFRIDRGVLPTNYNFPTYTPQAVRGGPRATTTIEFCQYSANMDHADDLVAWIKVCLRICSFAASVDEPTLTRLVDWCHSYEYAQQGPEANWRELFRGFGGLDDVLNYYENDVPLVPELRPSSAEERMRAWRDWRDGPPPRDAGRQD</sequence>
<gene>
    <name evidence="2" type="ORF">PG993_000867</name>
</gene>
<comment type="caution">
    <text evidence="2">The sequence shown here is derived from an EMBL/GenBank/DDBJ whole genome shotgun (WGS) entry which is preliminary data.</text>
</comment>
<dbReference type="EMBL" id="JAQQWK010000001">
    <property type="protein sequence ID" value="KAK8055640.1"/>
    <property type="molecule type" value="Genomic_DNA"/>
</dbReference>
<dbReference type="Proteomes" id="UP001444661">
    <property type="component" value="Unassembled WGS sequence"/>
</dbReference>